<reference evidence="3 4" key="1">
    <citation type="submission" date="2023-04" db="EMBL/GenBank/DDBJ databases">
        <title>Genome of Basidiobolus ranarum AG-B5.</title>
        <authorList>
            <person name="Stajich J.E."/>
            <person name="Carter-House D."/>
            <person name="Gryganskyi A."/>
        </authorList>
    </citation>
    <scope>NUCLEOTIDE SEQUENCE [LARGE SCALE GENOMIC DNA]</scope>
    <source>
        <strain evidence="3 4">AG-B5</strain>
    </source>
</reference>
<evidence type="ECO:0000256" key="2">
    <source>
        <dbReference type="SAM" id="MobiDB-lite"/>
    </source>
</evidence>
<feature type="region of interest" description="Disordered" evidence="2">
    <location>
        <begin position="629"/>
        <end position="669"/>
    </location>
</feature>
<keyword evidence="4" id="KW-1185">Reference proteome</keyword>
<sequence>MSSLKDILKNRFINAVRSVQPSGKWKVLVLDAHSAHLLSNTCRMYDILEENVTLIENVTNSRQPFPDMEAIYILSPTTSSVSHLVNDFSKSTPMYAAAHVFFISGLEDRIFDSIHNSRAKNYIKTLKELYLDFIAFESRVYTLETPSSFFTLFSPTATRQTSLELQSISKRLVSVCASLDVNPTIRYYSPDVETNQNIISCKLGMLLQAEMDYFCKNQESFPTNKNSAQSLFLVLDRTVDMKAPLIHEFTYQAMANDLLKIEGGSKYRYKFTTGSDAITDRDVILNENDDLWTEIRHKHIAGCIEQLITNFKSLVGENKALGGLNSNNQTANLRKLKDVMSSLPQFQELKEKYSAHLSIAQECMSIFDQRKLTEIAGVEQNMATGTTAEGEPIKNIMIDMVPILSDTEISSDDKLRLILLYMITYGNVQSEDIRRLRMHARIHEKDAEAMDNLTFLGGSPANITGAQEKPGRRFNFFSRKNEEPEDIPYELSRYVPNIKKIVENAIHNNLDSSLYPFVRKPENTNAPVEPKFSTTSLRSAKGSWQRNSHQNVSTAPTGKILIFVAGGLTYSEIRSIYELANATNREIYIGTTHIITPTQFMQDLSNLRSPNVEDPIPDFGDLKINTQSATPVHSQPQHSASLQPPTNKLDTSKLTPPSSPSNKSSYGKKAGKRFFSKFGF</sequence>
<dbReference type="EMBL" id="JASJQH010000064">
    <property type="protein sequence ID" value="KAK9767638.1"/>
    <property type="molecule type" value="Genomic_DNA"/>
</dbReference>
<dbReference type="PANTHER" id="PTHR11679">
    <property type="entry name" value="VESICLE PROTEIN SORTING-ASSOCIATED"/>
    <property type="match status" value="1"/>
</dbReference>
<evidence type="ECO:0000313" key="3">
    <source>
        <dbReference type="EMBL" id="KAK9767638.1"/>
    </source>
</evidence>
<name>A0ABR2X1H9_9FUNG</name>
<dbReference type="Gene3D" id="3.40.50.2060">
    <property type="match status" value="1"/>
</dbReference>
<evidence type="ECO:0000256" key="1">
    <source>
        <dbReference type="ARBA" id="ARBA00009884"/>
    </source>
</evidence>
<proteinExistence type="inferred from homology"/>
<dbReference type="Gene3D" id="3.90.830.10">
    <property type="entry name" value="Syntaxin Binding Protein 1, Chain A, domain 2"/>
    <property type="match status" value="1"/>
</dbReference>
<feature type="compositionally biased region" description="Polar residues" evidence="2">
    <location>
        <begin position="629"/>
        <end position="665"/>
    </location>
</feature>
<organism evidence="3 4">
    <name type="scientific">Basidiobolus ranarum</name>
    <dbReference type="NCBI Taxonomy" id="34480"/>
    <lineage>
        <taxon>Eukaryota</taxon>
        <taxon>Fungi</taxon>
        <taxon>Fungi incertae sedis</taxon>
        <taxon>Zoopagomycota</taxon>
        <taxon>Entomophthoromycotina</taxon>
        <taxon>Basidiobolomycetes</taxon>
        <taxon>Basidiobolales</taxon>
        <taxon>Basidiobolaceae</taxon>
        <taxon>Basidiobolus</taxon>
    </lineage>
</organism>
<dbReference type="InterPro" id="IPR027482">
    <property type="entry name" value="Sec1-like_dom2"/>
</dbReference>
<dbReference type="InterPro" id="IPR036045">
    <property type="entry name" value="Sec1-like_sf"/>
</dbReference>
<gene>
    <name evidence="3" type="primary">sec1_4</name>
    <name evidence="3" type="ORF">K7432_002404</name>
</gene>
<dbReference type="Pfam" id="PF00995">
    <property type="entry name" value="Sec1"/>
    <property type="match status" value="1"/>
</dbReference>
<dbReference type="Proteomes" id="UP001479436">
    <property type="component" value="Unassembled WGS sequence"/>
</dbReference>
<dbReference type="PIRSF" id="PIRSF005715">
    <property type="entry name" value="VPS45_Sec1"/>
    <property type="match status" value="1"/>
</dbReference>
<dbReference type="InterPro" id="IPR001619">
    <property type="entry name" value="Sec1-like"/>
</dbReference>
<comment type="similarity">
    <text evidence="1">Belongs to the STXBP/unc-18/SEC1 family.</text>
</comment>
<dbReference type="InterPro" id="IPR043127">
    <property type="entry name" value="Sec-1-like_dom3a"/>
</dbReference>
<accession>A0ABR2X1H9</accession>
<dbReference type="InterPro" id="IPR043154">
    <property type="entry name" value="Sec-1-like_dom1"/>
</dbReference>
<comment type="caution">
    <text evidence="3">The sequence shown here is derived from an EMBL/GenBank/DDBJ whole genome shotgun (WGS) entry which is preliminary data.</text>
</comment>
<evidence type="ECO:0000313" key="4">
    <source>
        <dbReference type="Proteomes" id="UP001479436"/>
    </source>
</evidence>
<protein>
    <submittedName>
        <fullName evidence="3">Syntaxin binding protein 1</fullName>
    </submittedName>
</protein>
<dbReference type="Gene3D" id="1.25.40.60">
    <property type="match status" value="1"/>
</dbReference>
<dbReference type="Gene3D" id="3.40.50.1910">
    <property type="match status" value="1"/>
</dbReference>
<dbReference type="SUPFAM" id="SSF56815">
    <property type="entry name" value="Sec1/munc18-like (SM) proteins"/>
    <property type="match status" value="1"/>
</dbReference>